<proteinExistence type="inferred from homology"/>
<dbReference type="OrthoDB" id="9776369at2"/>
<dbReference type="GO" id="GO:0015807">
    <property type="term" value="P:L-amino acid transport"/>
    <property type="evidence" value="ECO:0007669"/>
    <property type="project" value="TreeGrafter"/>
</dbReference>
<dbReference type="CDD" id="cd03224">
    <property type="entry name" value="ABC_TM1139_LivF_branched"/>
    <property type="match status" value="1"/>
</dbReference>
<dbReference type="RefSeq" id="WP_152230237.1">
    <property type="nucleotide sequence ID" value="NZ_BAAAOT010000004.1"/>
</dbReference>
<comment type="caution">
    <text evidence="7">The sequence shown here is derived from an EMBL/GenBank/DDBJ whole genome shotgun (WGS) entry which is preliminary data.</text>
</comment>
<keyword evidence="5" id="KW-0029">Amino-acid transport</keyword>
<evidence type="ECO:0000256" key="3">
    <source>
        <dbReference type="ARBA" id="ARBA00022741"/>
    </source>
</evidence>
<keyword evidence="8" id="KW-1185">Reference proteome</keyword>
<sequence>MMKVSGLDAFYGSSHVLFDVSLEIGDGESVALLGRNGAGKSTTLKSIMGLVGSTSGTVEWRGSGIRGLRPSVIARRGVAYVPEDRRIFPDLTVEQNLRMGRSANPKGALAVEEVLEMLPLLAPLVDRPGGVLSGGEQQALAIGRALIGRPALVLLDEPSEGLAPLIVESLGQVINDLRTQQGISMLLCEQNRDFALALTDRAYVLDGGRIVYSGTTAEIRAQSGDIDRLLGV</sequence>
<dbReference type="Proteomes" id="UP000429644">
    <property type="component" value="Unassembled WGS sequence"/>
</dbReference>
<dbReference type="GO" id="GO:0016887">
    <property type="term" value="F:ATP hydrolysis activity"/>
    <property type="evidence" value="ECO:0007669"/>
    <property type="project" value="InterPro"/>
</dbReference>
<dbReference type="InterPro" id="IPR003593">
    <property type="entry name" value="AAA+_ATPase"/>
</dbReference>
<keyword evidence="2" id="KW-0813">Transport</keyword>
<keyword evidence="4 7" id="KW-0067">ATP-binding</keyword>
<dbReference type="PROSITE" id="PS00211">
    <property type="entry name" value="ABC_TRANSPORTER_1"/>
    <property type="match status" value="1"/>
</dbReference>
<dbReference type="GO" id="GO:0005524">
    <property type="term" value="F:ATP binding"/>
    <property type="evidence" value="ECO:0007669"/>
    <property type="project" value="UniProtKB-KW"/>
</dbReference>
<dbReference type="InterPro" id="IPR052156">
    <property type="entry name" value="BCAA_Transport_ATP-bd_LivF"/>
</dbReference>
<dbReference type="GO" id="GO:0015658">
    <property type="term" value="F:branched-chain amino acid transmembrane transporter activity"/>
    <property type="evidence" value="ECO:0007669"/>
    <property type="project" value="TreeGrafter"/>
</dbReference>
<dbReference type="InterPro" id="IPR017871">
    <property type="entry name" value="ABC_transporter-like_CS"/>
</dbReference>
<dbReference type="EMBL" id="WHPD01000670">
    <property type="protein sequence ID" value="MPV87636.1"/>
    <property type="molecule type" value="Genomic_DNA"/>
</dbReference>
<dbReference type="PROSITE" id="PS50893">
    <property type="entry name" value="ABC_TRANSPORTER_2"/>
    <property type="match status" value="1"/>
</dbReference>
<organism evidence="7 8">
    <name type="scientific">Georgenia ruanii</name>
    <dbReference type="NCBI Taxonomy" id="348442"/>
    <lineage>
        <taxon>Bacteria</taxon>
        <taxon>Bacillati</taxon>
        <taxon>Actinomycetota</taxon>
        <taxon>Actinomycetes</taxon>
        <taxon>Micrococcales</taxon>
        <taxon>Bogoriellaceae</taxon>
        <taxon>Georgenia</taxon>
    </lineage>
</organism>
<dbReference type="InterPro" id="IPR003439">
    <property type="entry name" value="ABC_transporter-like_ATP-bd"/>
</dbReference>
<evidence type="ECO:0000256" key="1">
    <source>
        <dbReference type="ARBA" id="ARBA00005417"/>
    </source>
</evidence>
<evidence type="ECO:0000313" key="7">
    <source>
        <dbReference type="EMBL" id="MPV87636.1"/>
    </source>
</evidence>
<dbReference type="SUPFAM" id="SSF52540">
    <property type="entry name" value="P-loop containing nucleoside triphosphate hydrolases"/>
    <property type="match status" value="1"/>
</dbReference>
<gene>
    <name evidence="7" type="ORF">GB882_03065</name>
</gene>
<evidence type="ECO:0000313" key="8">
    <source>
        <dbReference type="Proteomes" id="UP000429644"/>
    </source>
</evidence>
<name>A0A7J9USP6_9MICO</name>
<dbReference type="PANTHER" id="PTHR43820">
    <property type="entry name" value="HIGH-AFFINITY BRANCHED-CHAIN AMINO ACID TRANSPORT ATP-BINDING PROTEIN LIVF"/>
    <property type="match status" value="1"/>
</dbReference>
<reference evidence="7 8" key="1">
    <citation type="submission" date="2019-10" db="EMBL/GenBank/DDBJ databases">
        <title>Georgenia wutianyii sp. nov. and Georgenia yuyongxinii sp. nov. isolated from plateau pika (Ochotona curzoniae) in the Qinghai-Tibet plateau of China.</title>
        <authorList>
            <person name="Tian Z."/>
        </authorList>
    </citation>
    <scope>NUCLEOTIDE SEQUENCE [LARGE SCALE GENOMIC DNA]</scope>
    <source>
        <strain evidence="7 8">JCM 15130</strain>
    </source>
</reference>
<protein>
    <submittedName>
        <fullName evidence="7">ATP-binding cassette domain-containing protein</fullName>
    </submittedName>
</protein>
<dbReference type="PANTHER" id="PTHR43820:SF2">
    <property type="entry name" value="ABC TRANSPORTER ATP-BINDING PROTEIN"/>
    <property type="match status" value="1"/>
</dbReference>
<accession>A0A7J9USP6</accession>
<evidence type="ECO:0000256" key="2">
    <source>
        <dbReference type="ARBA" id="ARBA00022448"/>
    </source>
</evidence>
<evidence type="ECO:0000259" key="6">
    <source>
        <dbReference type="PROSITE" id="PS50893"/>
    </source>
</evidence>
<dbReference type="Gene3D" id="3.40.50.300">
    <property type="entry name" value="P-loop containing nucleotide triphosphate hydrolases"/>
    <property type="match status" value="1"/>
</dbReference>
<dbReference type="SMART" id="SM00382">
    <property type="entry name" value="AAA"/>
    <property type="match status" value="1"/>
</dbReference>
<keyword evidence="3" id="KW-0547">Nucleotide-binding</keyword>
<dbReference type="InterPro" id="IPR027417">
    <property type="entry name" value="P-loop_NTPase"/>
</dbReference>
<dbReference type="AlphaFoldDB" id="A0A7J9USP6"/>
<evidence type="ECO:0000256" key="5">
    <source>
        <dbReference type="ARBA" id="ARBA00022970"/>
    </source>
</evidence>
<feature type="domain" description="ABC transporter" evidence="6">
    <location>
        <begin position="2"/>
        <end position="232"/>
    </location>
</feature>
<dbReference type="Pfam" id="PF00005">
    <property type="entry name" value="ABC_tran"/>
    <property type="match status" value="1"/>
</dbReference>
<evidence type="ECO:0000256" key="4">
    <source>
        <dbReference type="ARBA" id="ARBA00022840"/>
    </source>
</evidence>
<comment type="similarity">
    <text evidence="1">Belongs to the ABC transporter superfamily.</text>
</comment>